<evidence type="ECO:0000259" key="6">
    <source>
        <dbReference type="PROSITE" id="PS50118"/>
    </source>
</evidence>
<dbReference type="PANTHER" id="PTHR45789">
    <property type="entry name" value="FI18025P1"/>
    <property type="match status" value="1"/>
</dbReference>
<accession>A0ABD2IK01</accession>
<dbReference type="InterPro" id="IPR009071">
    <property type="entry name" value="HMG_box_dom"/>
</dbReference>
<comment type="caution">
    <text evidence="7">The sequence shown here is derived from an EMBL/GenBank/DDBJ whole genome shotgun (WGS) entry which is preliminary data.</text>
</comment>
<evidence type="ECO:0000256" key="2">
    <source>
        <dbReference type="ARBA" id="ARBA00023242"/>
    </source>
</evidence>
<sequence>MELKEAVNLCVINKLALENKALHEKLKHQQEILAENKVLKVNMAIMEKEKQIENEMEKRGKYVSVEQFNAILGRIIELEKQQKNEQQKGEESEMIKANANRFSKQQNEQTELCAKIDKQMTEDTELVNTIKAKVAALEEKQKKLENFIALLMDRIGNAAVEKFEAIFGRVGAIEKHQQQQFAQLNTAQNQLNEKLSMLEKFFADSEKSNGEKNKTKNSNTGKKSDKPIKVKRPMNAFMLWAREERRKILAECPNMENSNISKILGTRWKPYQEEQLRRFQAAQVAASSFLY</sequence>
<evidence type="ECO:0000256" key="3">
    <source>
        <dbReference type="PROSITE-ProRule" id="PRU00267"/>
    </source>
</evidence>
<keyword evidence="2 3" id="KW-0539">Nucleus</keyword>
<feature type="region of interest" description="Disordered" evidence="5">
    <location>
        <begin position="205"/>
        <end position="227"/>
    </location>
</feature>
<evidence type="ECO:0000256" key="5">
    <source>
        <dbReference type="SAM" id="MobiDB-lite"/>
    </source>
</evidence>
<dbReference type="SUPFAM" id="SSF47095">
    <property type="entry name" value="HMG-box"/>
    <property type="match status" value="1"/>
</dbReference>
<evidence type="ECO:0000313" key="8">
    <source>
        <dbReference type="Proteomes" id="UP001620626"/>
    </source>
</evidence>
<evidence type="ECO:0000256" key="1">
    <source>
        <dbReference type="ARBA" id="ARBA00023125"/>
    </source>
</evidence>
<keyword evidence="1 3" id="KW-0238">DNA-binding</keyword>
<dbReference type="EMBL" id="JBICBT010001160">
    <property type="protein sequence ID" value="KAL3080464.1"/>
    <property type="molecule type" value="Genomic_DNA"/>
</dbReference>
<name>A0ABD2IK01_9BILA</name>
<keyword evidence="8" id="KW-1185">Reference proteome</keyword>
<evidence type="ECO:0000313" key="7">
    <source>
        <dbReference type="EMBL" id="KAL3080464.1"/>
    </source>
</evidence>
<protein>
    <recommendedName>
        <fullName evidence="6">HMG box domain-containing protein</fullName>
    </recommendedName>
</protein>
<proteinExistence type="predicted"/>
<dbReference type="PROSITE" id="PS50118">
    <property type="entry name" value="HMG_BOX_2"/>
    <property type="match status" value="1"/>
</dbReference>
<dbReference type="InterPro" id="IPR051356">
    <property type="entry name" value="SOX/SOX-like_TF"/>
</dbReference>
<keyword evidence="4" id="KW-0175">Coiled coil</keyword>
<dbReference type="SMART" id="SM00398">
    <property type="entry name" value="HMG"/>
    <property type="match status" value="1"/>
</dbReference>
<feature type="compositionally biased region" description="Basic and acidic residues" evidence="5">
    <location>
        <begin position="205"/>
        <end position="214"/>
    </location>
</feature>
<evidence type="ECO:0000256" key="4">
    <source>
        <dbReference type="SAM" id="Coils"/>
    </source>
</evidence>
<feature type="domain" description="HMG box" evidence="6">
    <location>
        <begin position="230"/>
        <end position="279"/>
    </location>
</feature>
<dbReference type="Proteomes" id="UP001620626">
    <property type="component" value="Unassembled WGS sequence"/>
</dbReference>
<feature type="coiled-coil region" evidence="4">
    <location>
        <begin position="127"/>
        <end position="154"/>
    </location>
</feature>
<gene>
    <name evidence="7" type="ORF">niasHT_038901</name>
</gene>
<reference evidence="7 8" key="1">
    <citation type="submission" date="2024-10" db="EMBL/GenBank/DDBJ databases">
        <authorList>
            <person name="Kim D."/>
        </authorList>
    </citation>
    <scope>NUCLEOTIDE SEQUENCE [LARGE SCALE GENOMIC DNA]</scope>
    <source>
        <strain evidence="7">BH-2024</strain>
    </source>
</reference>
<dbReference type="AlphaFoldDB" id="A0ABD2IK01"/>
<organism evidence="7 8">
    <name type="scientific">Heterodera trifolii</name>
    <dbReference type="NCBI Taxonomy" id="157864"/>
    <lineage>
        <taxon>Eukaryota</taxon>
        <taxon>Metazoa</taxon>
        <taxon>Ecdysozoa</taxon>
        <taxon>Nematoda</taxon>
        <taxon>Chromadorea</taxon>
        <taxon>Rhabditida</taxon>
        <taxon>Tylenchina</taxon>
        <taxon>Tylenchomorpha</taxon>
        <taxon>Tylenchoidea</taxon>
        <taxon>Heteroderidae</taxon>
        <taxon>Heteroderinae</taxon>
        <taxon>Heterodera</taxon>
    </lineage>
</organism>
<dbReference type="GO" id="GO:0003677">
    <property type="term" value="F:DNA binding"/>
    <property type="evidence" value="ECO:0007669"/>
    <property type="project" value="UniProtKB-UniRule"/>
</dbReference>
<dbReference type="PANTHER" id="PTHR45789:SF2">
    <property type="entry name" value="FI18025P1"/>
    <property type="match status" value="1"/>
</dbReference>
<dbReference type="Gene3D" id="1.10.30.10">
    <property type="entry name" value="High mobility group box domain"/>
    <property type="match status" value="1"/>
</dbReference>
<dbReference type="GO" id="GO:0005634">
    <property type="term" value="C:nucleus"/>
    <property type="evidence" value="ECO:0007669"/>
    <property type="project" value="UniProtKB-UniRule"/>
</dbReference>
<dbReference type="InterPro" id="IPR036910">
    <property type="entry name" value="HMG_box_dom_sf"/>
</dbReference>
<dbReference type="Pfam" id="PF00505">
    <property type="entry name" value="HMG_box"/>
    <property type="match status" value="1"/>
</dbReference>
<feature type="DNA-binding region" description="HMG box" evidence="3">
    <location>
        <begin position="230"/>
        <end position="279"/>
    </location>
</feature>